<dbReference type="InterPro" id="IPR002994">
    <property type="entry name" value="Surf1/Shy1"/>
</dbReference>
<dbReference type="EMBL" id="JAUSVK010000001">
    <property type="protein sequence ID" value="MDQ0391554.1"/>
    <property type="molecule type" value="Genomic_DNA"/>
</dbReference>
<keyword evidence="6" id="KW-1003">Cell membrane</keyword>
<evidence type="ECO:0000313" key="7">
    <source>
        <dbReference type="EMBL" id="MDQ0391554.1"/>
    </source>
</evidence>
<comment type="subcellular location">
    <subcellularLocation>
        <location evidence="6">Cell membrane</location>
        <topology evidence="6">Multi-pass membrane protein</topology>
    </subcellularLocation>
    <subcellularLocation>
        <location evidence="1">Membrane</location>
    </subcellularLocation>
</comment>
<evidence type="ECO:0000256" key="5">
    <source>
        <dbReference type="ARBA" id="ARBA00023136"/>
    </source>
</evidence>
<evidence type="ECO:0000313" key="8">
    <source>
        <dbReference type="Proteomes" id="UP001237448"/>
    </source>
</evidence>
<dbReference type="InterPro" id="IPR045214">
    <property type="entry name" value="Surf1/Surf4"/>
</dbReference>
<reference evidence="7 8" key="1">
    <citation type="submission" date="2023-07" db="EMBL/GenBank/DDBJ databases">
        <title>Genomic Encyclopedia of Type Strains, Phase IV (KMG-IV): sequencing the most valuable type-strain genomes for metagenomic binning, comparative biology and taxonomic classification.</title>
        <authorList>
            <person name="Goeker M."/>
        </authorList>
    </citation>
    <scope>NUCLEOTIDE SEQUENCE [LARGE SCALE GENOMIC DNA]</scope>
    <source>
        <strain evidence="7 8">DSM 5896</strain>
    </source>
</reference>
<keyword evidence="4 6" id="KW-1133">Transmembrane helix</keyword>
<evidence type="ECO:0000256" key="3">
    <source>
        <dbReference type="ARBA" id="ARBA00022692"/>
    </source>
</evidence>
<evidence type="ECO:0000256" key="6">
    <source>
        <dbReference type="RuleBase" id="RU363076"/>
    </source>
</evidence>
<keyword evidence="8" id="KW-1185">Reference proteome</keyword>
<protein>
    <recommendedName>
        <fullName evidence="6">SURF1-like protein</fullName>
    </recommendedName>
</protein>
<gene>
    <name evidence="7" type="ORF">J3R73_001346</name>
</gene>
<dbReference type="PANTHER" id="PTHR23427:SF2">
    <property type="entry name" value="SURFEIT LOCUS PROTEIN 1"/>
    <property type="match status" value="1"/>
</dbReference>
<sequence length="248" mass="26956">MTEVHADRRSLLVPTVFMLAMCAFLVGLGTWQLQRLKWKEGLIREVSERATQAPVPAPPESRWPGLTQDAIEYSHWQVSGTFDHAGEVQVFANLPDARGAARGVGYWIVTPLVRADGSTILINRGFVPESAKDPAGRPAGQVEGPVTLTGLARWTEDRNLFTPADNPATGNWFTRDIAAIAQAEHLTRVAPFIIDADASAPGGLPQGGETILSFPNNHFQYALTWFGLAIGLVGVYAAMVWRRLSGRG</sequence>
<feature type="transmembrane region" description="Helical" evidence="6">
    <location>
        <begin position="12"/>
        <end position="31"/>
    </location>
</feature>
<name>A0ABU0FAB2_9HYPH</name>
<evidence type="ECO:0000256" key="2">
    <source>
        <dbReference type="ARBA" id="ARBA00007165"/>
    </source>
</evidence>
<evidence type="ECO:0000256" key="1">
    <source>
        <dbReference type="ARBA" id="ARBA00004370"/>
    </source>
</evidence>
<dbReference type="CDD" id="cd06662">
    <property type="entry name" value="SURF1"/>
    <property type="match status" value="1"/>
</dbReference>
<proteinExistence type="inferred from homology"/>
<comment type="similarity">
    <text evidence="2 6">Belongs to the SURF1 family.</text>
</comment>
<dbReference type="PROSITE" id="PS50895">
    <property type="entry name" value="SURF1"/>
    <property type="match status" value="1"/>
</dbReference>
<dbReference type="Proteomes" id="UP001237448">
    <property type="component" value="Unassembled WGS sequence"/>
</dbReference>
<keyword evidence="5 6" id="KW-0472">Membrane</keyword>
<organism evidence="7 8">
    <name type="scientific">Labrys monachus</name>
    <dbReference type="NCBI Taxonomy" id="217067"/>
    <lineage>
        <taxon>Bacteria</taxon>
        <taxon>Pseudomonadati</taxon>
        <taxon>Pseudomonadota</taxon>
        <taxon>Alphaproteobacteria</taxon>
        <taxon>Hyphomicrobiales</taxon>
        <taxon>Xanthobacteraceae</taxon>
        <taxon>Labrys</taxon>
    </lineage>
</organism>
<feature type="transmembrane region" description="Helical" evidence="6">
    <location>
        <begin position="221"/>
        <end position="241"/>
    </location>
</feature>
<dbReference type="PANTHER" id="PTHR23427">
    <property type="entry name" value="SURFEIT LOCUS PROTEIN"/>
    <property type="match status" value="1"/>
</dbReference>
<keyword evidence="3 6" id="KW-0812">Transmembrane</keyword>
<comment type="caution">
    <text evidence="7">The sequence shown here is derived from an EMBL/GenBank/DDBJ whole genome shotgun (WGS) entry which is preliminary data.</text>
</comment>
<dbReference type="RefSeq" id="WP_307424062.1">
    <property type="nucleotide sequence ID" value="NZ_JAUSVK010000001.1"/>
</dbReference>
<evidence type="ECO:0000256" key="4">
    <source>
        <dbReference type="ARBA" id="ARBA00022989"/>
    </source>
</evidence>
<dbReference type="Pfam" id="PF02104">
    <property type="entry name" value="SURF1"/>
    <property type="match status" value="1"/>
</dbReference>
<accession>A0ABU0FAB2</accession>